<keyword evidence="2" id="KW-1185">Reference proteome</keyword>
<sequence>MADIRTHERLADVPAVAWDALHDGRNPFVAHAFLEGLESHGCIREEWGWTPHHLTLWDGDELVAAAPGYLKDNSHGEFVFDHAWAHAYARYGQDYFPKFLCAVPYSPVTGPRLLARDDAARRPLVEAIIATTRDAGLSSAHVNFHLHDEDEAFGPEWLSRTDLQYHWHNDRGWRDFDDFLAAMDHKHRKNIRQERARVAREGVTFRIVHGDEATPRDLEVIHALYLQTFAEYGNHPALTPGFISHLAETMPRALVLVLAEHRGRPVAGALCLRGGNTLYGRYWGAFGQLPGLHFETCYYQGIEYCLREGLTTFEPGAQGTHKIARGFLPTPVRSRHWIADPAFAAALREWCAEESTEVGRHAAMLAQRSPFRASP</sequence>
<protein>
    <submittedName>
        <fullName evidence="1">GNAT family N-acetyltransferase</fullName>
    </submittedName>
</protein>
<dbReference type="PANTHER" id="PTHR47017">
    <property type="entry name" value="ACYL-COA"/>
    <property type="match status" value="1"/>
</dbReference>
<name>A0ABV7XI01_9GAMM</name>
<organism evidence="1 2">
    <name type="scientific">Luteimonas soli</name>
    <dbReference type="NCBI Taxonomy" id="1648966"/>
    <lineage>
        <taxon>Bacteria</taxon>
        <taxon>Pseudomonadati</taxon>
        <taxon>Pseudomonadota</taxon>
        <taxon>Gammaproteobacteria</taxon>
        <taxon>Lysobacterales</taxon>
        <taxon>Lysobacteraceae</taxon>
        <taxon>Luteimonas</taxon>
    </lineage>
</organism>
<dbReference type="PANTHER" id="PTHR47017:SF1">
    <property type="entry name" value="ACYL-COA"/>
    <property type="match status" value="1"/>
</dbReference>
<evidence type="ECO:0000313" key="2">
    <source>
        <dbReference type="Proteomes" id="UP001595705"/>
    </source>
</evidence>
<accession>A0ABV7XI01</accession>
<reference evidence="2" key="1">
    <citation type="journal article" date="2019" name="Int. J. Syst. Evol. Microbiol.">
        <title>The Global Catalogue of Microorganisms (GCM) 10K type strain sequencing project: providing services to taxonomists for standard genome sequencing and annotation.</title>
        <authorList>
            <consortium name="The Broad Institute Genomics Platform"/>
            <consortium name="The Broad Institute Genome Sequencing Center for Infectious Disease"/>
            <person name="Wu L."/>
            <person name="Ma J."/>
        </authorList>
    </citation>
    <scope>NUCLEOTIDE SEQUENCE [LARGE SCALE GENOMIC DNA]</scope>
    <source>
        <strain evidence="2">KCTC 42441</strain>
    </source>
</reference>
<dbReference type="RefSeq" id="WP_386742615.1">
    <property type="nucleotide sequence ID" value="NZ_JBHRYA010000003.1"/>
</dbReference>
<comment type="caution">
    <text evidence="1">The sequence shown here is derived from an EMBL/GenBank/DDBJ whole genome shotgun (WGS) entry which is preliminary data.</text>
</comment>
<evidence type="ECO:0000313" key="1">
    <source>
        <dbReference type="EMBL" id="MFC3715506.1"/>
    </source>
</evidence>
<proteinExistence type="predicted"/>
<dbReference type="Proteomes" id="UP001595705">
    <property type="component" value="Unassembled WGS sequence"/>
</dbReference>
<gene>
    <name evidence="1" type="ORF">ACFONC_05005</name>
</gene>
<dbReference type="EMBL" id="JBHRYA010000003">
    <property type="protein sequence ID" value="MFC3715506.1"/>
    <property type="molecule type" value="Genomic_DNA"/>
</dbReference>
<dbReference type="InterPro" id="IPR007434">
    <property type="entry name" value="FemAB-like"/>
</dbReference>
<dbReference type="Gene3D" id="3.40.630.30">
    <property type="match status" value="1"/>
</dbReference>
<dbReference type="SUPFAM" id="SSF55729">
    <property type="entry name" value="Acyl-CoA N-acyltransferases (Nat)"/>
    <property type="match status" value="1"/>
</dbReference>
<dbReference type="Pfam" id="PF04339">
    <property type="entry name" value="FemAB_like"/>
    <property type="match status" value="1"/>
</dbReference>
<dbReference type="InterPro" id="IPR016181">
    <property type="entry name" value="Acyl_CoA_acyltransferase"/>
</dbReference>